<dbReference type="GO" id="GO:0009617">
    <property type="term" value="P:response to bacterium"/>
    <property type="evidence" value="ECO:0007669"/>
    <property type="project" value="TreeGrafter"/>
</dbReference>
<keyword evidence="5" id="KW-0472">Membrane</keyword>
<dbReference type="EMBL" id="JAACNH010000001">
    <property type="protein sequence ID" value="KAG8455503.1"/>
    <property type="molecule type" value="Genomic_DNA"/>
</dbReference>
<dbReference type="GO" id="GO:0002376">
    <property type="term" value="P:immune system process"/>
    <property type="evidence" value="ECO:0007669"/>
    <property type="project" value="UniProtKB-KW"/>
</dbReference>
<dbReference type="InterPro" id="IPR013783">
    <property type="entry name" value="Ig-like_fold"/>
</dbReference>
<evidence type="ECO:0000256" key="2">
    <source>
        <dbReference type="ARBA" id="ARBA00022475"/>
    </source>
</evidence>
<keyword evidence="7" id="KW-0325">Glycoprotein</keyword>
<evidence type="ECO:0000256" key="7">
    <source>
        <dbReference type="ARBA" id="ARBA00023180"/>
    </source>
</evidence>
<dbReference type="Proteomes" id="UP000812440">
    <property type="component" value="Chromosome 1"/>
</dbReference>
<dbReference type="Pfam" id="PF07686">
    <property type="entry name" value="V-set"/>
    <property type="match status" value="1"/>
</dbReference>
<protein>
    <recommendedName>
        <fullName evidence="8">Ig-like domain-containing protein</fullName>
    </recommendedName>
</protein>
<reference evidence="9" key="1">
    <citation type="thesis" date="2020" institute="ProQuest LLC" country="789 East Eisenhower Parkway, Ann Arbor, MI, USA">
        <title>Comparative Genomics and Chromosome Evolution.</title>
        <authorList>
            <person name="Mudd A.B."/>
        </authorList>
    </citation>
    <scope>NUCLEOTIDE SEQUENCE</scope>
    <source>
        <strain evidence="9">Female2</strain>
        <tissue evidence="9">Blood</tissue>
    </source>
</reference>
<dbReference type="InterPro" id="IPR007110">
    <property type="entry name" value="Ig-like_dom"/>
</dbReference>
<dbReference type="OrthoDB" id="8947657at2759"/>
<evidence type="ECO:0000256" key="1">
    <source>
        <dbReference type="ARBA" id="ARBA00004236"/>
    </source>
</evidence>
<feature type="non-terminal residue" evidence="9">
    <location>
        <position position="91"/>
    </location>
</feature>
<evidence type="ECO:0000313" key="9">
    <source>
        <dbReference type="EMBL" id="KAG8455503.1"/>
    </source>
</evidence>
<keyword evidence="10" id="KW-1185">Reference proteome</keyword>
<gene>
    <name evidence="9" type="ORF">GDO86_001624</name>
</gene>
<evidence type="ECO:0000313" key="10">
    <source>
        <dbReference type="Proteomes" id="UP000812440"/>
    </source>
</evidence>
<accession>A0A8T2KGF8</accession>
<evidence type="ECO:0000256" key="5">
    <source>
        <dbReference type="ARBA" id="ARBA00023136"/>
    </source>
</evidence>
<keyword evidence="3" id="KW-0732">Signal</keyword>
<dbReference type="InterPro" id="IPR052051">
    <property type="entry name" value="TCR_complex_component"/>
</dbReference>
<organism evidence="9 10">
    <name type="scientific">Hymenochirus boettgeri</name>
    <name type="common">Congo dwarf clawed frog</name>
    <dbReference type="NCBI Taxonomy" id="247094"/>
    <lineage>
        <taxon>Eukaryota</taxon>
        <taxon>Metazoa</taxon>
        <taxon>Chordata</taxon>
        <taxon>Craniata</taxon>
        <taxon>Vertebrata</taxon>
        <taxon>Euteleostomi</taxon>
        <taxon>Amphibia</taxon>
        <taxon>Batrachia</taxon>
        <taxon>Anura</taxon>
        <taxon>Pipoidea</taxon>
        <taxon>Pipidae</taxon>
        <taxon>Pipinae</taxon>
        <taxon>Hymenochirus</taxon>
    </lineage>
</organism>
<dbReference type="PROSITE" id="PS50835">
    <property type="entry name" value="IG_LIKE"/>
    <property type="match status" value="1"/>
</dbReference>
<dbReference type="Gene3D" id="2.60.40.10">
    <property type="entry name" value="Immunoglobulins"/>
    <property type="match status" value="1"/>
</dbReference>
<evidence type="ECO:0000256" key="3">
    <source>
        <dbReference type="ARBA" id="ARBA00022729"/>
    </source>
</evidence>
<evidence type="ECO:0000259" key="8">
    <source>
        <dbReference type="PROSITE" id="PS50835"/>
    </source>
</evidence>
<dbReference type="GO" id="GO:0005886">
    <property type="term" value="C:plasma membrane"/>
    <property type="evidence" value="ECO:0007669"/>
    <property type="project" value="UniProtKB-SubCell"/>
</dbReference>
<dbReference type="InterPro" id="IPR036179">
    <property type="entry name" value="Ig-like_dom_sf"/>
</dbReference>
<dbReference type="PANTHER" id="PTHR19433:SF85">
    <property type="entry name" value="T CELL RECEPTOR ALPHA VARIABLE 17-RELATED"/>
    <property type="match status" value="1"/>
</dbReference>
<keyword evidence="6" id="KW-1015">Disulfide bond</keyword>
<feature type="non-terminal residue" evidence="9">
    <location>
        <position position="1"/>
    </location>
</feature>
<dbReference type="SUPFAM" id="SSF48726">
    <property type="entry name" value="Immunoglobulin"/>
    <property type="match status" value="1"/>
</dbReference>
<comment type="caution">
    <text evidence="9">The sequence shown here is derived from an EMBL/GenBank/DDBJ whole genome shotgun (WGS) entry which is preliminary data.</text>
</comment>
<keyword evidence="2" id="KW-1003">Cell membrane</keyword>
<sequence length="91" mass="10502">VLGQVSVKQSANLVVTEGEPFQMNCSYTGTERNLQWYRQYSDQCPQVLALLFNSGYKTETHFTMFLDTKSKFSFLYRNATQIEDSAVYYCA</sequence>
<comment type="subcellular location">
    <subcellularLocation>
        <location evidence="1">Cell membrane</location>
    </subcellularLocation>
</comment>
<name>A0A8T2KGF8_9PIPI</name>
<keyword evidence="4" id="KW-0391">Immunity</keyword>
<dbReference type="InterPro" id="IPR013106">
    <property type="entry name" value="Ig_V-set"/>
</dbReference>
<evidence type="ECO:0000256" key="4">
    <source>
        <dbReference type="ARBA" id="ARBA00022859"/>
    </source>
</evidence>
<evidence type="ECO:0000256" key="6">
    <source>
        <dbReference type="ARBA" id="ARBA00023157"/>
    </source>
</evidence>
<dbReference type="AlphaFoldDB" id="A0A8T2KGF8"/>
<dbReference type="PANTHER" id="PTHR19433">
    <property type="entry name" value="T-CELL RECEPTOR ALPHA CHAIN V REGION-RELATED"/>
    <property type="match status" value="1"/>
</dbReference>
<feature type="domain" description="Ig-like" evidence="8">
    <location>
        <begin position="3"/>
        <end position="91"/>
    </location>
</feature>
<proteinExistence type="predicted"/>